<evidence type="ECO:0000313" key="1">
    <source>
        <dbReference type="EMBL" id="PWD98285.1"/>
    </source>
</evidence>
<dbReference type="Pfam" id="PF02585">
    <property type="entry name" value="PIG-L"/>
    <property type="match status" value="1"/>
</dbReference>
<dbReference type="Proteomes" id="UP000244956">
    <property type="component" value="Unassembled WGS sequence"/>
</dbReference>
<dbReference type="InterPro" id="IPR024078">
    <property type="entry name" value="LmbE-like_dom_sf"/>
</dbReference>
<dbReference type="AlphaFoldDB" id="A0A2U2B5F5"/>
<organism evidence="1 2">
    <name type="scientific">Marinilabilia rubra</name>
    <dbReference type="NCBI Taxonomy" id="2162893"/>
    <lineage>
        <taxon>Bacteria</taxon>
        <taxon>Pseudomonadati</taxon>
        <taxon>Bacteroidota</taxon>
        <taxon>Bacteroidia</taxon>
        <taxon>Marinilabiliales</taxon>
        <taxon>Marinilabiliaceae</taxon>
        <taxon>Marinilabilia</taxon>
    </lineage>
</organism>
<protein>
    <submittedName>
        <fullName evidence="1">PIG-L family deacetylase</fullName>
    </submittedName>
</protein>
<reference evidence="1 2" key="1">
    <citation type="submission" date="2018-05" db="EMBL/GenBank/DDBJ databases">
        <title>Marinilabilia rubrum sp. nov., isolated from saltern sediment.</title>
        <authorList>
            <person name="Zhang R."/>
        </authorList>
    </citation>
    <scope>NUCLEOTIDE SEQUENCE [LARGE SCALE GENOMIC DNA]</scope>
    <source>
        <strain evidence="1 2">WTE16</strain>
    </source>
</reference>
<dbReference type="RefSeq" id="WP_109265495.1">
    <property type="nucleotide sequence ID" value="NZ_QEWP01000016.1"/>
</dbReference>
<dbReference type="OrthoDB" id="9790023at2"/>
<gene>
    <name evidence="1" type="ORF">DDZ16_16005</name>
</gene>
<sequence>MLTKRKKTIVVIVAHPDDETLWSGGTILSHPKCDWFIVSLCRGKDPERSAKFFKALEALNAVGIMGDLDDGPEQQPLDLQAVEKAILNLLPLKHFDMIISHSPSGEYTKHLRHEEIGRAVIKLWHSNQIAANCLWAFAYDDENKKYLPKIIEKASVITNFSHQIWTKKYNIITKIYGFEDDSWEAQTTPKTEAFWQFGKPSEAMSLLKTVK</sequence>
<keyword evidence="2" id="KW-1185">Reference proteome</keyword>
<dbReference type="EMBL" id="QEWP01000016">
    <property type="protein sequence ID" value="PWD98285.1"/>
    <property type="molecule type" value="Genomic_DNA"/>
</dbReference>
<evidence type="ECO:0000313" key="2">
    <source>
        <dbReference type="Proteomes" id="UP000244956"/>
    </source>
</evidence>
<proteinExistence type="predicted"/>
<comment type="caution">
    <text evidence="1">The sequence shown here is derived from an EMBL/GenBank/DDBJ whole genome shotgun (WGS) entry which is preliminary data.</text>
</comment>
<accession>A0A2U2B5F5</accession>
<dbReference type="SUPFAM" id="SSF102588">
    <property type="entry name" value="LmbE-like"/>
    <property type="match status" value="1"/>
</dbReference>
<dbReference type="Gene3D" id="3.40.50.10320">
    <property type="entry name" value="LmbE-like"/>
    <property type="match status" value="1"/>
</dbReference>
<dbReference type="InterPro" id="IPR003737">
    <property type="entry name" value="GlcNAc_PI_deacetylase-related"/>
</dbReference>
<name>A0A2U2B5F5_9BACT</name>